<reference evidence="2 3" key="1">
    <citation type="journal article" date="2016" name="Front. Microbiol.">
        <title>Genome and transcriptome sequences reveal the specific parasitism of the nematophagous Purpureocillium lilacinum 36-1.</title>
        <authorList>
            <person name="Xie J."/>
            <person name="Li S."/>
            <person name="Mo C."/>
            <person name="Xiao X."/>
            <person name="Peng D."/>
            <person name="Wang G."/>
            <person name="Xiao Y."/>
        </authorList>
    </citation>
    <scope>NUCLEOTIDE SEQUENCE [LARGE SCALE GENOMIC DNA]</scope>
    <source>
        <strain evidence="2 3">36-1</strain>
    </source>
</reference>
<sequence>MPFPLGAAFARTDQCTCRPSPGPDNKARAYASPSGSAFLRILGSPINSPAAPSEFTVLIEKQDHRDEIIWEKAVFGSVSPAYPFKGDDLDKLQDKIGKLNKSIGFALHSPQAGNLTSGPQLRWVHRTITAGVDDSARGRTRRELEPAPDWSRTRTGTPGDFFPDTDAAVKRRARHPLGDSNSPLNGCALPMRTQDAYTPPIEQAQTDSKQDGAPAALPAPSDHTRLHNTRIDFCRGRSIKSGPSWAVPSSTLTLNLTPNPLKKSYPICTQRRRLPSGSAAAPVPPVSDAQPAPPWPPDNYGPLT</sequence>
<evidence type="ECO:0000313" key="2">
    <source>
        <dbReference type="EMBL" id="PWI76098.1"/>
    </source>
</evidence>
<evidence type="ECO:0000256" key="1">
    <source>
        <dbReference type="SAM" id="MobiDB-lite"/>
    </source>
</evidence>
<organism evidence="2 3">
    <name type="scientific">Purpureocillium lilacinum</name>
    <name type="common">Paecilomyces lilacinus</name>
    <dbReference type="NCBI Taxonomy" id="33203"/>
    <lineage>
        <taxon>Eukaryota</taxon>
        <taxon>Fungi</taxon>
        <taxon>Dikarya</taxon>
        <taxon>Ascomycota</taxon>
        <taxon>Pezizomycotina</taxon>
        <taxon>Sordariomycetes</taxon>
        <taxon>Hypocreomycetidae</taxon>
        <taxon>Hypocreales</taxon>
        <taxon>Ophiocordycipitaceae</taxon>
        <taxon>Purpureocillium</taxon>
    </lineage>
</organism>
<protein>
    <submittedName>
        <fullName evidence="2">Uncharacterized protein</fullName>
    </submittedName>
</protein>
<feature type="compositionally biased region" description="Pro residues" evidence="1">
    <location>
        <begin position="291"/>
        <end position="304"/>
    </location>
</feature>
<evidence type="ECO:0000313" key="3">
    <source>
        <dbReference type="Proteomes" id="UP000245956"/>
    </source>
</evidence>
<accession>A0A2U3ENM0</accession>
<feature type="region of interest" description="Disordered" evidence="1">
    <location>
        <begin position="203"/>
        <end position="223"/>
    </location>
</feature>
<proteinExistence type="predicted"/>
<name>A0A2U3ENM0_PURLI</name>
<comment type="caution">
    <text evidence="2">The sequence shown here is derived from an EMBL/GenBank/DDBJ whole genome shotgun (WGS) entry which is preliminary data.</text>
</comment>
<feature type="region of interest" description="Disordered" evidence="1">
    <location>
        <begin position="258"/>
        <end position="304"/>
    </location>
</feature>
<dbReference type="AlphaFoldDB" id="A0A2U3ENM0"/>
<dbReference type="EMBL" id="LCWV01000001">
    <property type="protein sequence ID" value="PWI76098.1"/>
    <property type="molecule type" value="Genomic_DNA"/>
</dbReference>
<feature type="compositionally biased region" description="Basic and acidic residues" evidence="1">
    <location>
        <begin position="134"/>
        <end position="145"/>
    </location>
</feature>
<feature type="compositionally biased region" description="Low complexity" evidence="1">
    <location>
        <begin position="275"/>
        <end position="290"/>
    </location>
</feature>
<feature type="region of interest" description="Disordered" evidence="1">
    <location>
        <begin position="134"/>
        <end position="163"/>
    </location>
</feature>
<gene>
    <name evidence="2" type="ORF">PCL_03292</name>
</gene>
<dbReference type="Proteomes" id="UP000245956">
    <property type="component" value="Unassembled WGS sequence"/>
</dbReference>